<evidence type="ECO:0000259" key="2">
    <source>
        <dbReference type="PROSITE" id="PS50106"/>
    </source>
</evidence>
<dbReference type="Proteomes" id="UP000192491">
    <property type="component" value="Unassembled WGS sequence"/>
</dbReference>
<dbReference type="SMART" id="SM00228">
    <property type="entry name" value="PDZ"/>
    <property type="match status" value="1"/>
</dbReference>
<accession>A0A1Y1Q8B6</accession>
<reference evidence="3 4" key="1">
    <citation type="submission" date="2017-01" db="EMBL/GenBank/DDBJ databases">
        <title>Novel large sulfur bacteria in the metagenomes of groundwater-fed chemosynthetic microbial mats in the Lake Huron basin.</title>
        <authorList>
            <person name="Sharrar A.M."/>
            <person name="Flood B.E."/>
            <person name="Bailey J.V."/>
            <person name="Jones D.S."/>
            <person name="Biddanda B."/>
            <person name="Ruberg S.A."/>
            <person name="Marcus D.N."/>
            <person name="Dick G.J."/>
        </authorList>
    </citation>
    <scope>NUCLEOTIDE SEQUENCE [LARGE SCALE GENOMIC DNA]</scope>
    <source>
        <strain evidence="3">A8</strain>
    </source>
</reference>
<feature type="chain" id="PRO_5013141345" description="PDZ domain-containing protein" evidence="1">
    <location>
        <begin position="25"/>
        <end position="385"/>
    </location>
</feature>
<dbReference type="CDD" id="cd14727">
    <property type="entry name" value="ChanN-like"/>
    <property type="match status" value="1"/>
</dbReference>
<feature type="domain" description="PDZ" evidence="2">
    <location>
        <begin position="294"/>
        <end position="373"/>
    </location>
</feature>
<dbReference type="InterPro" id="IPR007314">
    <property type="entry name" value="Cofac_haem-bd_dom"/>
</dbReference>
<comment type="caution">
    <text evidence="3">The sequence shown here is derived from an EMBL/GenBank/DDBJ whole genome shotgun (WGS) entry which is preliminary data.</text>
</comment>
<evidence type="ECO:0000256" key="1">
    <source>
        <dbReference type="SAM" id="SignalP"/>
    </source>
</evidence>
<dbReference type="InterPro" id="IPR001478">
    <property type="entry name" value="PDZ"/>
</dbReference>
<dbReference type="SUPFAM" id="SSF159501">
    <property type="entry name" value="EreA/ChaN-like"/>
    <property type="match status" value="1"/>
</dbReference>
<organism evidence="3 4">
    <name type="scientific">Thiothrix lacustris</name>
    <dbReference type="NCBI Taxonomy" id="525917"/>
    <lineage>
        <taxon>Bacteria</taxon>
        <taxon>Pseudomonadati</taxon>
        <taxon>Pseudomonadota</taxon>
        <taxon>Gammaproteobacteria</taxon>
        <taxon>Thiotrichales</taxon>
        <taxon>Thiotrichaceae</taxon>
        <taxon>Thiothrix</taxon>
    </lineage>
</organism>
<evidence type="ECO:0000313" key="3">
    <source>
        <dbReference type="EMBL" id="OQW99068.1"/>
    </source>
</evidence>
<dbReference type="Pfam" id="PF13180">
    <property type="entry name" value="PDZ_2"/>
    <property type="match status" value="1"/>
</dbReference>
<dbReference type="Pfam" id="PF04187">
    <property type="entry name" value="Cofac_haem_bdg"/>
    <property type="match status" value="1"/>
</dbReference>
<gene>
    <name evidence="3" type="ORF">BWK73_51105</name>
</gene>
<dbReference type="PROSITE" id="PS50106">
    <property type="entry name" value="PDZ"/>
    <property type="match status" value="1"/>
</dbReference>
<dbReference type="SUPFAM" id="SSF50156">
    <property type="entry name" value="PDZ domain-like"/>
    <property type="match status" value="1"/>
</dbReference>
<evidence type="ECO:0000313" key="4">
    <source>
        <dbReference type="Proteomes" id="UP000192491"/>
    </source>
</evidence>
<protein>
    <recommendedName>
        <fullName evidence="2">PDZ domain-containing protein</fullName>
    </recommendedName>
</protein>
<dbReference type="InterPro" id="IPR036034">
    <property type="entry name" value="PDZ_sf"/>
</dbReference>
<dbReference type="AlphaFoldDB" id="A0A1Y1Q8B6"/>
<name>A0A1Y1Q8B6_9GAMM</name>
<dbReference type="Gene3D" id="2.30.42.10">
    <property type="match status" value="1"/>
</dbReference>
<sequence length="385" mass="42816">MIIKRKWLAACCVALVWWAANVNAAVLEHRHVQDVLAWLGSYQPQALHDGKRLAFPALIGALDAHRVVFVGETHDRYDHHLNQLAILQALHRRNPQVAIGVEWFQQPFQPVVDAWLAGKIDEAELLRRTEYFDRWRYDYRMLRPIMEYAKANGLPVMALNAPTELTRKVAQGGLEALSSSQRAQLPASISPPDPAYRSRLEKVFAQHAGAQHQLDNFMLVQRVWDETMAQNVIRFLQPNPQWRMVVFSGSGHISHGAGIPQDVTQQRPDISVTTVASSDESDVQAETVDYYLLTKPLALPATGRLGVKLNTAPNAVTIGAMLENSAAQRAGLQTNDRITAIDALSVTSMSDLMLALARYKPGQQAQVTVQRQGVADLAAYNVVLQ</sequence>
<feature type="signal peptide" evidence="1">
    <location>
        <begin position="1"/>
        <end position="24"/>
    </location>
</feature>
<dbReference type="Gene3D" id="3.40.50.11550">
    <property type="match status" value="1"/>
</dbReference>
<dbReference type="EMBL" id="MTEJ01000715">
    <property type="protein sequence ID" value="OQW99068.1"/>
    <property type="molecule type" value="Genomic_DNA"/>
</dbReference>
<proteinExistence type="predicted"/>
<keyword evidence="1" id="KW-0732">Signal</keyword>